<evidence type="ECO:0000256" key="1">
    <source>
        <dbReference type="ARBA" id="ARBA00038414"/>
    </source>
</evidence>
<dbReference type="Pfam" id="PF01177">
    <property type="entry name" value="Asp_Glu_race"/>
    <property type="match status" value="1"/>
</dbReference>
<dbReference type="Gene3D" id="3.40.50.12500">
    <property type="match status" value="1"/>
</dbReference>
<dbReference type="PANTHER" id="PTHR28047">
    <property type="entry name" value="PROTEIN DCG1"/>
    <property type="match status" value="1"/>
</dbReference>
<protein>
    <submittedName>
        <fullName evidence="2">Asp/Glu/hydantoin racemase</fullName>
    </submittedName>
</protein>
<name>A0AAW8EMU4_VARPD</name>
<dbReference type="Proteomes" id="UP001224845">
    <property type="component" value="Unassembled WGS sequence"/>
</dbReference>
<dbReference type="InterPro" id="IPR052186">
    <property type="entry name" value="Hydantoin_racemase-like"/>
</dbReference>
<dbReference type="EMBL" id="JAUSRV010000018">
    <property type="protein sequence ID" value="MDP9974506.1"/>
    <property type="molecule type" value="Genomic_DNA"/>
</dbReference>
<dbReference type="InterPro" id="IPR015942">
    <property type="entry name" value="Asp/Glu/hydantoin_racemase"/>
</dbReference>
<dbReference type="AlphaFoldDB" id="A0AAW8EMU4"/>
<reference evidence="2" key="1">
    <citation type="submission" date="2023-07" db="EMBL/GenBank/DDBJ databases">
        <title>Sorghum-associated microbial communities from plants grown in Nebraska, USA.</title>
        <authorList>
            <person name="Schachtman D."/>
        </authorList>
    </citation>
    <scope>NUCLEOTIDE SEQUENCE</scope>
    <source>
        <strain evidence="2">DS3315</strain>
    </source>
</reference>
<sequence length="219" mass="22278">MPDILLINPNASVATTDMMVGIASAEAPAGCRVTGRTAMQGPPMIVNERELDAAAAEVLKVWQAAAGERWDGVIVSAFGDPGVELVRRDAGVPVVGIAEASMLAAGEGGRRFGIATITPDLAAPIEARAAALGLRAQFSGIRLTQGDPRTLAADARALEEALAQAVQRCIADDGAEAVIIGGGPLGQAALALTPRFKVPVIAPIGAAMRLLCSKLAVTP</sequence>
<evidence type="ECO:0000313" key="2">
    <source>
        <dbReference type="EMBL" id="MDP9974506.1"/>
    </source>
</evidence>
<comment type="similarity">
    <text evidence="1">Belongs to the HyuE racemase family.</text>
</comment>
<accession>A0AAW8EMU4</accession>
<dbReference type="GO" id="GO:0047661">
    <property type="term" value="F:amino-acid racemase activity"/>
    <property type="evidence" value="ECO:0007669"/>
    <property type="project" value="InterPro"/>
</dbReference>
<evidence type="ECO:0000313" key="3">
    <source>
        <dbReference type="Proteomes" id="UP001224845"/>
    </source>
</evidence>
<dbReference type="InterPro" id="IPR053714">
    <property type="entry name" value="Iso_Racemase_Enz_sf"/>
</dbReference>
<gene>
    <name evidence="2" type="ORF">J2W39_005775</name>
</gene>
<dbReference type="RefSeq" id="WP_307596537.1">
    <property type="nucleotide sequence ID" value="NZ_CAXUQE020000001.1"/>
</dbReference>
<organism evidence="2 3">
    <name type="scientific">Variovorax paradoxus</name>
    <dbReference type="NCBI Taxonomy" id="34073"/>
    <lineage>
        <taxon>Bacteria</taxon>
        <taxon>Pseudomonadati</taxon>
        <taxon>Pseudomonadota</taxon>
        <taxon>Betaproteobacteria</taxon>
        <taxon>Burkholderiales</taxon>
        <taxon>Comamonadaceae</taxon>
        <taxon>Variovorax</taxon>
    </lineage>
</organism>
<dbReference type="PANTHER" id="PTHR28047:SF5">
    <property type="entry name" value="PROTEIN DCG1"/>
    <property type="match status" value="1"/>
</dbReference>
<comment type="caution">
    <text evidence="2">The sequence shown here is derived from an EMBL/GenBank/DDBJ whole genome shotgun (WGS) entry which is preliminary data.</text>
</comment>
<proteinExistence type="inferred from homology"/>